<sequence>MFMIKNFLNIIFFIYSISCASQIILPIDFENNQITTDDFVNFDGGTGSVIGNPYNNVQNSSLTVGQIIRDGGQIWAGSYLVLADYLDFSSNTHISMNVYSPISGLTVKFKLESDSGAQTERDTSTTLSNDWETLTWSFAGEPSNTYNKLVLMFDFGNVGDGSVNSTFYFDDITSFDPSGGLSQIDLPVTFEDPTVYYSVIDFEGNGPSTIVEEGGNHYVQVIKTDQSGTSAGVTIGTEEGFATNIPITNSDTKMYAHVYVDGTTQTGIPVRLKIENSNDPTQSVETEAFTTAAGEWEILEFDFNNEASGTAALNTSYPFNMASIFFNFGSVGNNDIVYFFDNISFSSPISLGLEDQIIFDYKIYPNPTSNTINIQGDISDLKVIIYDILGKVLMQDEAQESIDISFLKKGTYFLFLTNNSINSTYKIIKK</sequence>
<evidence type="ECO:0000313" key="3">
    <source>
        <dbReference type="EMBL" id="SVA73159.1"/>
    </source>
</evidence>
<dbReference type="NCBIfam" id="TIGR04183">
    <property type="entry name" value="Por_Secre_tail"/>
    <property type="match status" value="1"/>
</dbReference>
<keyword evidence="1" id="KW-0812">Transmembrane</keyword>
<dbReference type="Gene3D" id="2.60.120.260">
    <property type="entry name" value="Galactose-binding domain-like"/>
    <property type="match status" value="1"/>
</dbReference>
<dbReference type="AlphaFoldDB" id="A0A381Y7W8"/>
<keyword evidence="1" id="KW-1133">Transmembrane helix</keyword>
<reference evidence="3" key="1">
    <citation type="submission" date="2018-05" db="EMBL/GenBank/DDBJ databases">
        <authorList>
            <person name="Lanie J.A."/>
            <person name="Ng W.-L."/>
            <person name="Kazmierczak K.M."/>
            <person name="Andrzejewski T.M."/>
            <person name="Davidsen T.M."/>
            <person name="Wayne K.J."/>
            <person name="Tettelin H."/>
            <person name="Glass J.I."/>
            <person name="Rusch D."/>
            <person name="Podicherti R."/>
            <person name="Tsui H.-C.T."/>
            <person name="Winkler M.E."/>
        </authorList>
    </citation>
    <scope>NUCLEOTIDE SEQUENCE</scope>
</reference>
<dbReference type="InterPro" id="IPR026444">
    <property type="entry name" value="Secre_tail"/>
</dbReference>
<evidence type="ECO:0000259" key="2">
    <source>
        <dbReference type="Pfam" id="PF18962"/>
    </source>
</evidence>
<proteinExistence type="predicted"/>
<organism evidence="3">
    <name type="scientific">marine metagenome</name>
    <dbReference type="NCBI Taxonomy" id="408172"/>
    <lineage>
        <taxon>unclassified sequences</taxon>
        <taxon>metagenomes</taxon>
        <taxon>ecological metagenomes</taxon>
    </lineage>
</organism>
<accession>A0A381Y7W8</accession>
<dbReference type="EMBL" id="UINC01017602">
    <property type="protein sequence ID" value="SVA73159.1"/>
    <property type="molecule type" value="Genomic_DNA"/>
</dbReference>
<feature type="domain" description="Secretion system C-terminal sorting" evidence="2">
    <location>
        <begin position="363"/>
        <end position="428"/>
    </location>
</feature>
<protein>
    <recommendedName>
        <fullName evidence="2">Secretion system C-terminal sorting domain-containing protein</fullName>
    </recommendedName>
</protein>
<dbReference type="Pfam" id="PF18962">
    <property type="entry name" value="Por_Secre_tail"/>
    <property type="match status" value="1"/>
</dbReference>
<evidence type="ECO:0000256" key="1">
    <source>
        <dbReference type="SAM" id="Phobius"/>
    </source>
</evidence>
<gene>
    <name evidence="3" type="ORF">METZ01_LOCUS126013</name>
</gene>
<name>A0A381Y7W8_9ZZZZ</name>
<keyword evidence="1" id="KW-0472">Membrane</keyword>
<feature type="transmembrane region" description="Helical" evidence="1">
    <location>
        <begin position="7"/>
        <end position="25"/>
    </location>
</feature>